<dbReference type="RefSeq" id="WP_229686552.1">
    <property type="nucleotide sequence ID" value="NZ_BMMK01000019.1"/>
</dbReference>
<sequence length="327" mass="34871">MTLSSPTPRERIEALRDAALACAARGWPVFPIRPGAKKPAPPLHHADRCPGTGPCRAGHRGWEQRNTTDPAVIGRHWRAHPDHNIGLPTGPAGLLVVDLDILKPGKALPEDCTRWGATHGAQMLARLATEAGESVPDTFTVRTPSGGTHLYFRQPAGQRLGSTRGTLAGLIDTRGWGGYVVAPGSTTRDRAYAVINDRAPVEVPTWLVHRLTVRPSPAVSAPREIAPAKVNAYVNAALTGEQERISTAPSGQHNRAQWIAGLAVGQLIGAGQLDHDTALRELMEAAQVHITGPCGCTERGVRAAIAWGLTVGARNPRRINPQGRRTA</sequence>
<evidence type="ECO:0000259" key="1">
    <source>
        <dbReference type="SMART" id="SM00943"/>
    </source>
</evidence>
<feature type="domain" description="DNA primase/polymerase bifunctional N-terminal" evidence="1">
    <location>
        <begin position="19"/>
        <end position="207"/>
    </location>
</feature>
<dbReference type="InterPro" id="IPR015330">
    <property type="entry name" value="DNA_primase/pol_bifunc_N"/>
</dbReference>
<dbReference type="Pfam" id="PF09250">
    <property type="entry name" value="Prim-Pol"/>
    <property type="match status" value="1"/>
</dbReference>
<keyword evidence="3" id="KW-1185">Reference proteome</keyword>
<name>A0A8J3FX77_9PSEU</name>
<dbReference type="SUPFAM" id="SSF56747">
    <property type="entry name" value="Prim-pol domain"/>
    <property type="match status" value="1"/>
</dbReference>
<dbReference type="Proteomes" id="UP000637578">
    <property type="component" value="Unassembled WGS sequence"/>
</dbReference>
<dbReference type="AlphaFoldDB" id="A0A8J3FX77"/>
<dbReference type="SMART" id="SM00943">
    <property type="entry name" value="Prim-Pol"/>
    <property type="match status" value="1"/>
</dbReference>
<proteinExistence type="predicted"/>
<accession>A0A8J3FX77</accession>
<evidence type="ECO:0000313" key="2">
    <source>
        <dbReference type="EMBL" id="GGM65759.1"/>
    </source>
</evidence>
<protein>
    <recommendedName>
        <fullName evidence="1">DNA primase/polymerase bifunctional N-terminal domain-containing protein</fullName>
    </recommendedName>
</protein>
<organism evidence="2 3">
    <name type="scientific">Longimycelium tulufanense</name>
    <dbReference type="NCBI Taxonomy" id="907463"/>
    <lineage>
        <taxon>Bacteria</taxon>
        <taxon>Bacillati</taxon>
        <taxon>Actinomycetota</taxon>
        <taxon>Actinomycetes</taxon>
        <taxon>Pseudonocardiales</taxon>
        <taxon>Pseudonocardiaceae</taxon>
        <taxon>Longimycelium</taxon>
    </lineage>
</organism>
<evidence type="ECO:0000313" key="3">
    <source>
        <dbReference type="Proteomes" id="UP000637578"/>
    </source>
</evidence>
<comment type="caution">
    <text evidence="2">The sequence shown here is derived from an EMBL/GenBank/DDBJ whole genome shotgun (WGS) entry which is preliminary data.</text>
</comment>
<dbReference type="CDD" id="cd04859">
    <property type="entry name" value="Prim_Pol"/>
    <property type="match status" value="1"/>
</dbReference>
<gene>
    <name evidence="2" type="ORF">GCM10012275_40460</name>
</gene>
<reference evidence="2" key="1">
    <citation type="journal article" date="2014" name="Int. J. Syst. Evol. Microbiol.">
        <title>Complete genome sequence of Corynebacterium casei LMG S-19264T (=DSM 44701T), isolated from a smear-ripened cheese.</title>
        <authorList>
            <consortium name="US DOE Joint Genome Institute (JGI-PGF)"/>
            <person name="Walter F."/>
            <person name="Albersmeier A."/>
            <person name="Kalinowski J."/>
            <person name="Ruckert C."/>
        </authorList>
    </citation>
    <scope>NUCLEOTIDE SEQUENCE</scope>
    <source>
        <strain evidence="2">CGMCC 4.5737</strain>
    </source>
</reference>
<dbReference type="EMBL" id="BMMK01000019">
    <property type="protein sequence ID" value="GGM65759.1"/>
    <property type="molecule type" value="Genomic_DNA"/>
</dbReference>
<reference evidence="2" key="2">
    <citation type="submission" date="2020-09" db="EMBL/GenBank/DDBJ databases">
        <authorList>
            <person name="Sun Q."/>
            <person name="Zhou Y."/>
        </authorList>
    </citation>
    <scope>NUCLEOTIDE SEQUENCE</scope>
    <source>
        <strain evidence="2">CGMCC 4.5737</strain>
    </source>
</reference>